<dbReference type="Proteomes" id="UP001597024">
    <property type="component" value="Unassembled WGS sequence"/>
</dbReference>
<gene>
    <name evidence="2" type="ORF">ACFQ08_17495</name>
</gene>
<feature type="non-terminal residue" evidence="2">
    <location>
        <position position="1"/>
    </location>
</feature>
<protein>
    <submittedName>
        <fullName evidence="2">Uncharacterized protein</fullName>
    </submittedName>
</protein>
<organism evidence="2 3">
    <name type="scientific">Streptosporangium algeriense</name>
    <dbReference type="NCBI Taxonomy" id="1682748"/>
    <lineage>
        <taxon>Bacteria</taxon>
        <taxon>Bacillati</taxon>
        <taxon>Actinomycetota</taxon>
        <taxon>Actinomycetes</taxon>
        <taxon>Streptosporangiales</taxon>
        <taxon>Streptosporangiaceae</taxon>
        <taxon>Streptosporangium</taxon>
    </lineage>
</organism>
<name>A0ABW3DTL5_9ACTN</name>
<evidence type="ECO:0000313" key="2">
    <source>
        <dbReference type="EMBL" id="MFD0886344.1"/>
    </source>
</evidence>
<feature type="region of interest" description="Disordered" evidence="1">
    <location>
        <begin position="1"/>
        <end position="63"/>
    </location>
</feature>
<evidence type="ECO:0000256" key="1">
    <source>
        <dbReference type="SAM" id="MobiDB-lite"/>
    </source>
</evidence>
<dbReference type="EMBL" id="JBHTHX010000583">
    <property type="protein sequence ID" value="MFD0886344.1"/>
    <property type="molecule type" value="Genomic_DNA"/>
</dbReference>
<evidence type="ECO:0000313" key="3">
    <source>
        <dbReference type="Proteomes" id="UP001597024"/>
    </source>
</evidence>
<keyword evidence="3" id="KW-1185">Reference proteome</keyword>
<proteinExistence type="predicted"/>
<feature type="compositionally biased region" description="Polar residues" evidence="1">
    <location>
        <begin position="1"/>
        <end position="15"/>
    </location>
</feature>
<sequence>GGTMWSTMRSAQDGASSEALPAAVSASAGGESGQLSKAMKADEGQGYGAGPTESPTAKEPQDAQIFSGVPEKRRTVKGDNGPVHVTVSMAEGEGTTTVKVVVSGIAKGTPCRLDVVGADGRRQTAANWVVNKAAYDRSGPFQGSTTIPFGTISRVEVTTAQDRVLVGVAVP</sequence>
<accession>A0ABW3DTL5</accession>
<reference evidence="3" key="1">
    <citation type="journal article" date="2019" name="Int. J. Syst. Evol. Microbiol.">
        <title>The Global Catalogue of Microorganisms (GCM) 10K type strain sequencing project: providing services to taxonomists for standard genome sequencing and annotation.</title>
        <authorList>
            <consortium name="The Broad Institute Genomics Platform"/>
            <consortium name="The Broad Institute Genome Sequencing Center for Infectious Disease"/>
            <person name="Wu L."/>
            <person name="Ma J."/>
        </authorList>
    </citation>
    <scope>NUCLEOTIDE SEQUENCE [LARGE SCALE GENOMIC DNA]</scope>
    <source>
        <strain evidence="3">CCUG 62974</strain>
    </source>
</reference>
<comment type="caution">
    <text evidence="2">The sequence shown here is derived from an EMBL/GenBank/DDBJ whole genome shotgun (WGS) entry which is preliminary data.</text>
</comment>